<keyword evidence="2" id="KW-0812">Transmembrane</keyword>
<dbReference type="EMBL" id="JAEOAQ010000007">
    <property type="protein sequence ID" value="KAG5417464.1"/>
    <property type="molecule type" value="Genomic_DNA"/>
</dbReference>
<comment type="caution">
    <text evidence="3">The sequence shown here is derived from an EMBL/GenBank/DDBJ whole genome shotgun (WGS) entry which is preliminary data.</text>
</comment>
<dbReference type="Proteomes" id="UP000669133">
    <property type="component" value="Unassembled WGS sequence"/>
</dbReference>
<evidence type="ECO:0000256" key="1">
    <source>
        <dbReference type="SAM" id="MobiDB-lite"/>
    </source>
</evidence>
<sequence length="450" mass="50783">MFNILGLLFATANALIPGLYTLKALDQQIEFRPSSYQYLLNYWLYYILLDVLVSIVFNDWALIHLGANLIKCWLFYGGGKMNNIVLANAVVMKNCGSWAKWGEMMISQVISRMAPRFGDLNHQVHNMGMNYEQPLDGEVSVDGDAIMEQMWCLLRIFQSVLLATTATTETSLPKLSPEGGTPPKKLRKLRNVKSFTSLASRQNSHSELKNLSQEKQSSSSGYLNKFFAFNLQGRSPSPGVNLVSQKNRNVSSPAATPSFNNAMGYVNVDGEATGHAYVGKVKRRSKSGSEYDLGVPYVGPRQWQMQNPRGGERELQNQQQHQRQHQQRNSNYLLFKDAKERENGRSKQRNRGEQYTTGPISHQRSEFVQPQFEVGNSQLNHRSQPARSNGMDYRQVVPRGGDGFKVSSRAVRNVQDEVRHDDSGDNGRRRYGPVRFDELPAAPTPSMVIK</sequence>
<keyword evidence="4" id="KW-1185">Reference proteome</keyword>
<keyword evidence="2" id="KW-0472">Membrane</keyword>
<evidence type="ECO:0000256" key="2">
    <source>
        <dbReference type="SAM" id="Phobius"/>
    </source>
</evidence>
<dbReference type="RefSeq" id="XP_067546580.1">
    <property type="nucleotide sequence ID" value="XM_067694239.1"/>
</dbReference>
<feature type="compositionally biased region" description="Polar residues" evidence="1">
    <location>
        <begin position="353"/>
        <end position="365"/>
    </location>
</feature>
<dbReference type="GeneID" id="93653727"/>
<feature type="compositionally biased region" description="Basic and acidic residues" evidence="1">
    <location>
        <begin position="336"/>
        <end position="345"/>
    </location>
</feature>
<feature type="region of interest" description="Disordered" evidence="1">
    <location>
        <begin position="380"/>
        <end position="450"/>
    </location>
</feature>
<proteinExistence type="predicted"/>
<feature type="compositionally biased region" description="Basic and acidic residues" evidence="1">
    <location>
        <begin position="414"/>
        <end position="428"/>
    </location>
</feature>
<organism evidence="3 4">
    <name type="scientific">Candida metapsilosis</name>
    <dbReference type="NCBI Taxonomy" id="273372"/>
    <lineage>
        <taxon>Eukaryota</taxon>
        <taxon>Fungi</taxon>
        <taxon>Dikarya</taxon>
        <taxon>Ascomycota</taxon>
        <taxon>Saccharomycotina</taxon>
        <taxon>Pichiomycetes</taxon>
        <taxon>Debaryomycetaceae</taxon>
        <taxon>Candida/Lodderomyces clade</taxon>
        <taxon>Candida</taxon>
    </lineage>
</organism>
<reference evidence="3 4" key="1">
    <citation type="submission" date="2020-12" db="EMBL/GenBank/DDBJ databases">
        <title>Effect of drift, selection, and recombination on the evolution of hybrid genomes in Candida yeast pathogens.</title>
        <authorList>
            <person name="Mixao V."/>
            <person name="Ksiezopolska E."/>
            <person name="Saus E."/>
            <person name="Boekhout T."/>
            <person name="Gacser A."/>
            <person name="Gabaldon T."/>
        </authorList>
    </citation>
    <scope>NUCLEOTIDE SEQUENCE [LARGE SCALE GENOMIC DNA]</scope>
    <source>
        <strain evidence="3 4">BP57</strain>
    </source>
</reference>
<evidence type="ECO:0000313" key="3">
    <source>
        <dbReference type="EMBL" id="KAG5417464.1"/>
    </source>
</evidence>
<feature type="transmembrane region" description="Helical" evidence="2">
    <location>
        <begin position="43"/>
        <end position="63"/>
    </location>
</feature>
<protein>
    <submittedName>
        <fullName evidence="3">Uncharacterized protein</fullName>
    </submittedName>
</protein>
<name>A0A8H7ZC03_9ASCO</name>
<feature type="region of interest" description="Disordered" evidence="1">
    <location>
        <begin position="281"/>
        <end position="365"/>
    </location>
</feature>
<dbReference type="AlphaFoldDB" id="A0A8H7ZC03"/>
<accession>A0A8H7ZC03</accession>
<dbReference type="OrthoDB" id="4023438at2759"/>
<gene>
    <name evidence="3" type="ORF">I9W82_005098</name>
</gene>
<keyword evidence="2" id="KW-1133">Transmembrane helix</keyword>
<evidence type="ECO:0000313" key="4">
    <source>
        <dbReference type="Proteomes" id="UP000669133"/>
    </source>
</evidence>